<dbReference type="Pfam" id="PF05175">
    <property type="entry name" value="MTS"/>
    <property type="match status" value="1"/>
</dbReference>
<protein>
    <submittedName>
        <fullName evidence="2">tRNA1(Val) (Adenine(37)-N6)-methyltransferase</fullName>
    </submittedName>
</protein>
<dbReference type="InterPro" id="IPR050210">
    <property type="entry name" value="tRNA_Adenine-N(6)_MTase"/>
</dbReference>
<reference evidence="2" key="2">
    <citation type="journal article" date="2021" name="PeerJ">
        <title>Extensive microbial diversity within the chicken gut microbiome revealed by metagenomics and culture.</title>
        <authorList>
            <person name="Gilroy R."/>
            <person name="Ravi A."/>
            <person name="Getino M."/>
            <person name="Pursley I."/>
            <person name="Horton D.L."/>
            <person name="Alikhan N.F."/>
            <person name="Baker D."/>
            <person name="Gharbi K."/>
            <person name="Hall N."/>
            <person name="Watson M."/>
            <person name="Adriaenssens E.M."/>
            <person name="Foster-Nyarko E."/>
            <person name="Jarju S."/>
            <person name="Secka A."/>
            <person name="Antonio M."/>
            <person name="Oren A."/>
            <person name="Chaudhuri R.R."/>
            <person name="La Ragione R."/>
            <person name="Hildebrand F."/>
            <person name="Pallen M.J."/>
        </authorList>
    </citation>
    <scope>NUCLEOTIDE SEQUENCE</scope>
    <source>
        <strain evidence="2">CHK195-15760</strain>
    </source>
</reference>
<sequence length="243" mass="28366">MKIKEEERIDDLDNEGLKIIQKKNGFCFGMDSILLSNFAKGMKKNSILLDLGSGTGILSILLSKKSECKKIYAVEIQQEMAEMINRSIKMNHLEEKICVINEDIRNLLTHFEKQSVDVIVTNPPYKKIKTGIVNENKNKLVSRHEIEGNLEDFINITYQLLKDHGELYMVHRPERLADIIELLRRYKIEPKNIRFVYPRINRGSNLVLIRAVKNGKEFLKIEEPLIIYKENGEYTEELIEIYK</sequence>
<dbReference type="CDD" id="cd02440">
    <property type="entry name" value="AdoMet_MTases"/>
    <property type="match status" value="1"/>
</dbReference>
<dbReference type="PANTHER" id="PTHR47739:SF1">
    <property type="entry name" value="TRNA1(VAL) (ADENINE(37)-N6)-METHYLTRANSFERASE"/>
    <property type="match status" value="1"/>
</dbReference>
<dbReference type="InterPro" id="IPR007848">
    <property type="entry name" value="Small_mtfrase_dom"/>
</dbReference>
<dbReference type="SUPFAM" id="SSF53335">
    <property type="entry name" value="S-adenosyl-L-methionine-dependent methyltransferases"/>
    <property type="match status" value="1"/>
</dbReference>
<dbReference type="GO" id="GO:0032259">
    <property type="term" value="P:methylation"/>
    <property type="evidence" value="ECO:0007669"/>
    <property type="project" value="InterPro"/>
</dbReference>
<dbReference type="Gene3D" id="3.40.50.150">
    <property type="entry name" value="Vaccinia Virus protein VP39"/>
    <property type="match status" value="1"/>
</dbReference>
<dbReference type="GO" id="GO:0008757">
    <property type="term" value="F:S-adenosylmethionine-dependent methyltransferase activity"/>
    <property type="evidence" value="ECO:0007669"/>
    <property type="project" value="UniProtKB-ARBA"/>
</dbReference>
<dbReference type="AlphaFoldDB" id="A0A9D1S9C5"/>
<dbReference type="GO" id="GO:0008170">
    <property type="term" value="F:N-methyltransferase activity"/>
    <property type="evidence" value="ECO:0007669"/>
    <property type="project" value="UniProtKB-ARBA"/>
</dbReference>
<evidence type="ECO:0000313" key="2">
    <source>
        <dbReference type="EMBL" id="HIU51307.1"/>
    </source>
</evidence>
<dbReference type="PANTHER" id="PTHR47739">
    <property type="entry name" value="TRNA1(VAL) (ADENINE(37)-N6)-METHYLTRANSFERASE"/>
    <property type="match status" value="1"/>
</dbReference>
<comment type="caution">
    <text evidence="2">The sequence shown here is derived from an EMBL/GenBank/DDBJ whole genome shotgun (WGS) entry which is preliminary data.</text>
</comment>
<feature type="domain" description="Methyltransferase small" evidence="1">
    <location>
        <begin position="33"/>
        <end position="172"/>
    </location>
</feature>
<dbReference type="PROSITE" id="PS00092">
    <property type="entry name" value="N6_MTASE"/>
    <property type="match status" value="1"/>
</dbReference>
<dbReference type="InterPro" id="IPR029063">
    <property type="entry name" value="SAM-dependent_MTases_sf"/>
</dbReference>
<dbReference type="InterPro" id="IPR002052">
    <property type="entry name" value="DNA_methylase_N6_adenine_CS"/>
</dbReference>
<reference evidence="2" key="1">
    <citation type="submission" date="2020-10" db="EMBL/GenBank/DDBJ databases">
        <authorList>
            <person name="Gilroy R."/>
        </authorList>
    </citation>
    <scope>NUCLEOTIDE SEQUENCE</scope>
    <source>
        <strain evidence="2">CHK195-15760</strain>
    </source>
</reference>
<dbReference type="GO" id="GO:0003676">
    <property type="term" value="F:nucleic acid binding"/>
    <property type="evidence" value="ECO:0007669"/>
    <property type="project" value="InterPro"/>
</dbReference>
<evidence type="ECO:0000259" key="1">
    <source>
        <dbReference type="Pfam" id="PF05175"/>
    </source>
</evidence>
<organism evidence="2 3">
    <name type="scientific">Candidatus Merdicola faecigallinarum</name>
    <dbReference type="NCBI Taxonomy" id="2840862"/>
    <lineage>
        <taxon>Bacteria</taxon>
        <taxon>Bacillati</taxon>
        <taxon>Bacillota</taxon>
        <taxon>Clostridia</taxon>
        <taxon>Candidatus Merdicola</taxon>
    </lineage>
</organism>
<dbReference type="Proteomes" id="UP000824093">
    <property type="component" value="Unassembled WGS sequence"/>
</dbReference>
<evidence type="ECO:0000313" key="3">
    <source>
        <dbReference type="Proteomes" id="UP000824093"/>
    </source>
</evidence>
<accession>A0A9D1S9C5</accession>
<gene>
    <name evidence="2" type="ORF">IAB70_01580</name>
</gene>
<proteinExistence type="predicted"/>
<dbReference type="EMBL" id="DVNH01000014">
    <property type="protein sequence ID" value="HIU51307.1"/>
    <property type="molecule type" value="Genomic_DNA"/>
</dbReference>
<name>A0A9D1S9C5_9FIRM</name>